<dbReference type="Pfam" id="PF00440">
    <property type="entry name" value="TetR_N"/>
    <property type="match status" value="1"/>
</dbReference>
<feature type="DNA-binding region" description="H-T-H motif" evidence="4">
    <location>
        <begin position="47"/>
        <end position="66"/>
    </location>
</feature>
<reference evidence="7" key="1">
    <citation type="submission" date="2023-07" db="EMBL/GenBank/DDBJ databases">
        <title>Sequencing the genomes of 1000 actinobacteria strains.</title>
        <authorList>
            <person name="Klenk H.-P."/>
        </authorList>
    </citation>
    <scope>NUCLEOTIDE SEQUENCE</scope>
    <source>
        <strain evidence="7">DSM 45977</strain>
    </source>
</reference>
<evidence type="ECO:0000256" key="5">
    <source>
        <dbReference type="SAM" id="MobiDB-lite"/>
    </source>
</evidence>
<dbReference type="InterPro" id="IPR009057">
    <property type="entry name" value="Homeodomain-like_sf"/>
</dbReference>
<name>A0AAE4CMM4_9ACTN</name>
<dbReference type="Proteomes" id="UP001180845">
    <property type="component" value="Unassembled WGS sequence"/>
</dbReference>
<evidence type="ECO:0000259" key="6">
    <source>
        <dbReference type="PROSITE" id="PS50977"/>
    </source>
</evidence>
<comment type="caution">
    <text evidence="7">The sequence shown here is derived from an EMBL/GenBank/DDBJ whole genome shotgun (WGS) entry which is preliminary data.</text>
</comment>
<proteinExistence type="predicted"/>
<dbReference type="RefSeq" id="WP_310270986.1">
    <property type="nucleotide sequence ID" value="NZ_JAVDXW010000001.1"/>
</dbReference>
<keyword evidence="8" id="KW-1185">Reference proteome</keyword>
<sequence>MAEAIERDSPPGAGAEDGSVDEHASTRERILVAAGELFARRGFDATPTSRIAEHADVPKGLIHYYFRRKQDLLAALVERLPEERVDPEGVVVHGDVSASLCGLVRHLDAGLDSSLLLSHLLWREADTHSAVREALQARFERVVDQIRRVIEVALPAGTGGDIDTAALLLARAVHHRHSVARHTDDDSELQREVGFIAQALECVPARGHGTGRAS</sequence>
<accession>A0AAE4CMM4</accession>
<dbReference type="InterPro" id="IPR036271">
    <property type="entry name" value="Tet_transcr_reg_TetR-rel_C_sf"/>
</dbReference>
<evidence type="ECO:0000256" key="4">
    <source>
        <dbReference type="PROSITE-ProRule" id="PRU00335"/>
    </source>
</evidence>
<dbReference type="Gene3D" id="1.10.357.10">
    <property type="entry name" value="Tetracycline Repressor, domain 2"/>
    <property type="match status" value="1"/>
</dbReference>
<evidence type="ECO:0000256" key="2">
    <source>
        <dbReference type="ARBA" id="ARBA00023125"/>
    </source>
</evidence>
<keyword evidence="2 4" id="KW-0238">DNA-binding</keyword>
<feature type="region of interest" description="Disordered" evidence="5">
    <location>
        <begin position="1"/>
        <end position="23"/>
    </location>
</feature>
<evidence type="ECO:0000313" key="7">
    <source>
        <dbReference type="EMBL" id="MDR7301107.1"/>
    </source>
</evidence>
<dbReference type="AlphaFoldDB" id="A0AAE4CMM4"/>
<keyword evidence="3" id="KW-0804">Transcription</keyword>
<keyword evidence="1" id="KW-0805">Transcription regulation</keyword>
<evidence type="ECO:0000256" key="1">
    <source>
        <dbReference type="ARBA" id="ARBA00023015"/>
    </source>
</evidence>
<dbReference type="PRINTS" id="PR00455">
    <property type="entry name" value="HTHTETR"/>
</dbReference>
<organism evidence="7 8">
    <name type="scientific">Haloactinomyces albus</name>
    <dbReference type="NCBI Taxonomy" id="1352928"/>
    <lineage>
        <taxon>Bacteria</taxon>
        <taxon>Bacillati</taxon>
        <taxon>Actinomycetota</taxon>
        <taxon>Actinomycetes</taxon>
        <taxon>Actinopolysporales</taxon>
        <taxon>Actinopolysporaceae</taxon>
        <taxon>Haloactinomyces</taxon>
    </lineage>
</organism>
<dbReference type="PROSITE" id="PS50977">
    <property type="entry name" value="HTH_TETR_2"/>
    <property type="match status" value="1"/>
</dbReference>
<dbReference type="PANTHER" id="PTHR30055:SF234">
    <property type="entry name" value="HTH-TYPE TRANSCRIPTIONAL REGULATOR BETI"/>
    <property type="match status" value="1"/>
</dbReference>
<dbReference type="GO" id="GO:0000976">
    <property type="term" value="F:transcription cis-regulatory region binding"/>
    <property type="evidence" value="ECO:0007669"/>
    <property type="project" value="TreeGrafter"/>
</dbReference>
<dbReference type="PANTHER" id="PTHR30055">
    <property type="entry name" value="HTH-TYPE TRANSCRIPTIONAL REGULATOR RUTR"/>
    <property type="match status" value="1"/>
</dbReference>
<dbReference type="SUPFAM" id="SSF48498">
    <property type="entry name" value="Tetracyclin repressor-like, C-terminal domain"/>
    <property type="match status" value="1"/>
</dbReference>
<dbReference type="InterPro" id="IPR050109">
    <property type="entry name" value="HTH-type_TetR-like_transc_reg"/>
</dbReference>
<protein>
    <submittedName>
        <fullName evidence="7">AcrR family transcriptional regulator</fullName>
    </submittedName>
</protein>
<gene>
    <name evidence="7" type="ORF">JOF55_001288</name>
</gene>
<dbReference type="InterPro" id="IPR001647">
    <property type="entry name" value="HTH_TetR"/>
</dbReference>
<dbReference type="SUPFAM" id="SSF46689">
    <property type="entry name" value="Homeodomain-like"/>
    <property type="match status" value="1"/>
</dbReference>
<dbReference type="GO" id="GO:0003700">
    <property type="term" value="F:DNA-binding transcription factor activity"/>
    <property type="evidence" value="ECO:0007669"/>
    <property type="project" value="TreeGrafter"/>
</dbReference>
<dbReference type="EMBL" id="JAVDXW010000001">
    <property type="protein sequence ID" value="MDR7301107.1"/>
    <property type="molecule type" value="Genomic_DNA"/>
</dbReference>
<feature type="domain" description="HTH tetR-type" evidence="6">
    <location>
        <begin position="24"/>
        <end position="84"/>
    </location>
</feature>
<evidence type="ECO:0000256" key="3">
    <source>
        <dbReference type="ARBA" id="ARBA00023163"/>
    </source>
</evidence>
<evidence type="ECO:0000313" key="8">
    <source>
        <dbReference type="Proteomes" id="UP001180845"/>
    </source>
</evidence>